<dbReference type="InterPro" id="IPR013419">
    <property type="entry name" value="CRISPR-assoc_prot_Cas7/Csh2"/>
</dbReference>
<dbReference type="NCBIfam" id="TIGR02590">
    <property type="entry name" value="cas_Csh2"/>
    <property type="match status" value="1"/>
</dbReference>
<dbReference type="EMBL" id="FSQZ01000001">
    <property type="protein sequence ID" value="SIN73080.1"/>
    <property type="molecule type" value="Genomic_DNA"/>
</dbReference>
<organism evidence="1 2">
    <name type="scientific">Acetomicrobium flavidum</name>
    <dbReference type="NCBI Taxonomy" id="49896"/>
    <lineage>
        <taxon>Bacteria</taxon>
        <taxon>Thermotogati</taxon>
        <taxon>Synergistota</taxon>
        <taxon>Synergistia</taxon>
        <taxon>Synergistales</taxon>
        <taxon>Acetomicrobiaceae</taxon>
        <taxon>Acetomicrobium</taxon>
    </lineage>
</organism>
<accession>A0ABY1JEH6</accession>
<comment type="caution">
    <text evidence="1">The sequence shown here is derived from an EMBL/GenBank/DDBJ whole genome shotgun (WGS) entry which is preliminary data.</text>
</comment>
<gene>
    <name evidence="1" type="ORF">SAMN05444368_1567</name>
</gene>
<name>A0ABY1JEH6_9BACT</name>
<dbReference type="Proteomes" id="UP000185093">
    <property type="component" value="Unassembled WGS sequence"/>
</dbReference>
<keyword evidence="2" id="KW-1185">Reference proteome</keyword>
<dbReference type="RefSeq" id="WP_014807424.1">
    <property type="nucleotide sequence ID" value="NZ_FSQZ01000001.1"/>
</dbReference>
<dbReference type="NCBIfam" id="TIGR01595">
    <property type="entry name" value="cas_CT1132"/>
    <property type="match status" value="1"/>
</dbReference>
<reference evidence="1 2" key="1">
    <citation type="submission" date="2016-11" db="EMBL/GenBank/DDBJ databases">
        <authorList>
            <person name="Varghese N."/>
            <person name="Submissions S."/>
        </authorList>
    </citation>
    <scope>NUCLEOTIDE SEQUENCE [LARGE SCALE GENOMIC DNA]</scope>
    <source>
        <strain evidence="1 2">DSM 20664</strain>
    </source>
</reference>
<evidence type="ECO:0000313" key="1">
    <source>
        <dbReference type="EMBL" id="SIN73080.1"/>
    </source>
</evidence>
<dbReference type="Pfam" id="PF05107">
    <property type="entry name" value="Cas_Cas7"/>
    <property type="match status" value="1"/>
</dbReference>
<proteinExistence type="predicted"/>
<sequence>MSFENRREYLFVYSVKDANPNGDPLDANHPRYDEESGQIMVSDVRIKRTVRDQWLREGKDIFVDGEAKTLANRVSELKERFNRDTGREILSQCIDTRLFGATYALGKEAFSWTGPVQFKWGRSLHRAEAKFVQGTAAFATKEASEQRSFRNEYIVPFALIAVYGIANQYASSQTNASDDDLDALFEALWKGTANLITRSKIGHTPRLLIEFKYVAGFDGALGSLDERVVLKSLKGDPLTDDEQLALRSIDEVKLDISEVADKASLIEDKIESVRIVKDAAVQVEPLDKLEEIFGGKLKIEVR</sequence>
<dbReference type="InterPro" id="IPR006482">
    <property type="entry name" value="Cas7_Csh2/Csh2"/>
</dbReference>
<evidence type="ECO:0000313" key="2">
    <source>
        <dbReference type="Proteomes" id="UP000185093"/>
    </source>
</evidence>
<protein>
    <submittedName>
        <fullName evidence="1">CRISPR-associated protein, Csh2 family</fullName>
    </submittedName>
</protein>